<dbReference type="EMBL" id="LAVV01008761">
    <property type="protein sequence ID" value="KNZ52002.1"/>
    <property type="molecule type" value="Genomic_DNA"/>
</dbReference>
<proteinExistence type="predicted"/>
<protein>
    <submittedName>
        <fullName evidence="1">Uncharacterized protein</fullName>
    </submittedName>
</protein>
<dbReference type="OrthoDB" id="2508203at2759"/>
<gene>
    <name evidence="1" type="ORF">VP01_3733g2</name>
</gene>
<accession>A0A0L6UUS7</accession>
<evidence type="ECO:0000313" key="2">
    <source>
        <dbReference type="Proteomes" id="UP000037035"/>
    </source>
</evidence>
<reference evidence="1 2" key="1">
    <citation type="submission" date="2015-08" db="EMBL/GenBank/DDBJ databases">
        <title>Next Generation Sequencing and Analysis of the Genome of Puccinia sorghi L Schw, the Causal Agent of Maize Common Rust.</title>
        <authorList>
            <person name="Rochi L."/>
            <person name="Burguener G."/>
            <person name="Darino M."/>
            <person name="Turjanski A."/>
            <person name="Kreff E."/>
            <person name="Dieguez M.J."/>
            <person name="Sacco F."/>
        </authorList>
    </citation>
    <scope>NUCLEOTIDE SEQUENCE [LARGE SCALE GENOMIC DNA]</scope>
    <source>
        <strain evidence="1 2">RO10H11247</strain>
    </source>
</reference>
<sequence>MEFEARASTHSANEESVLPWGHQEHDWEDVGAFVLHCTNEILDDIIKNHHVVFNSRPVPEAQGSSSSKRNRLSFKLPKRSFQIEGGCIFKMVEVMFLIRTRYLWCYSQRWKLVCDRILARSDLPAIFSEILKKIDKISAKAFSQPPGYHSREESLQKHMELITYFRQKFLAHLFEQLECPIPEQSHIKLTDSCDEMKRIFTVLAGLATWNIVPGCSRNRLTRVMVQRKIERLSSEMEYDFMAWFQPSTQLLAAEKIVFSI</sequence>
<name>A0A0L6UUS7_9BASI</name>
<dbReference type="VEuPathDB" id="FungiDB:VP01_3733g2"/>
<keyword evidence="2" id="KW-1185">Reference proteome</keyword>
<dbReference type="Proteomes" id="UP000037035">
    <property type="component" value="Unassembled WGS sequence"/>
</dbReference>
<organism evidence="1 2">
    <name type="scientific">Puccinia sorghi</name>
    <dbReference type="NCBI Taxonomy" id="27349"/>
    <lineage>
        <taxon>Eukaryota</taxon>
        <taxon>Fungi</taxon>
        <taxon>Dikarya</taxon>
        <taxon>Basidiomycota</taxon>
        <taxon>Pucciniomycotina</taxon>
        <taxon>Pucciniomycetes</taxon>
        <taxon>Pucciniales</taxon>
        <taxon>Pucciniaceae</taxon>
        <taxon>Puccinia</taxon>
    </lineage>
</organism>
<evidence type="ECO:0000313" key="1">
    <source>
        <dbReference type="EMBL" id="KNZ52002.1"/>
    </source>
</evidence>
<comment type="caution">
    <text evidence="1">The sequence shown here is derived from an EMBL/GenBank/DDBJ whole genome shotgun (WGS) entry which is preliminary data.</text>
</comment>
<dbReference type="AlphaFoldDB" id="A0A0L6UUS7"/>